<proteinExistence type="predicted"/>
<keyword evidence="3" id="KW-1185">Reference proteome</keyword>
<evidence type="ECO:0000313" key="3">
    <source>
        <dbReference type="Proteomes" id="UP000192923"/>
    </source>
</evidence>
<name>A0A1Y6D4P2_9GAMM</name>
<accession>A0A1Y6D4P2</accession>
<organism evidence="2 3">
    <name type="scientific">Methylomagnum ishizawai</name>
    <dbReference type="NCBI Taxonomy" id="1760988"/>
    <lineage>
        <taxon>Bacteria</taxon>
        <taxon>Pseudomonadati</taxon>
        <taxon>Pseudomonadota</taxon>
        <taxon>Gammaproteobacteria</taxon>
        <taxon>Methylococcales</taxon>
        <taxon>Methylococcaceae</taxon>
        <taxon>Methylomagnum</taxon>
    </lineage>
</organism>
<evidence type="ECO:0000313" key="2">
    <source>
        <dbReference type="EMBL" id="SMF97918.1"/>
    </source>
</evidence>
<sequence>MQMKKTLNSLVDEMRLNDLNDLKFCPRDNIFIEGAKKFIAKFSELTIVVLIASFIYNSKEAGRLKPPSLKHVFDVKDTTTISTIIISGLHGAVKMAEVAMQNQGTDKFLKRIESQKKASRESSTTFTR</sequence>
<reference evidence="2 3" key="1">
    <citation type="submission" date="2016-12" db="EMBL/GenBank/DDBJ databases">
        <authorList>
            <person name="Song W.-J."/>
            <person name="Kurnit D.M."/>
        </authorList>
    </citation>
    <scope>NUCLEOTIDE SEQUENCE [LARGE SCALE GENOMIC DNA]</scope>
    <source>
        <strain evidence="2 3">175</strain>
    </source>
</reference>
<dbReference type="Proteomes" id="UP000192923">
    <property type="component" value="Unassembled WGS sequence"/>
</dbReference>
<dbReference type="EMBL" id="FXAM01000007">
    <property type="protein sequence ID" value="SMF97900.1"/>
    <property type="molecule type" value="Genomic_DNA"/>
</dbReference>
<protein>
    <submittedName>
        <fullName evidence="2">Uncharacterized protein</fullName>
    </submittedName>
</protein>
<evidence type="ECO:0000313" key="1">
    <source>
        <dbReference type="EMBL" id="SMF97900.1"/>
    </source>
</evidence>
<dbReference type="AlphaFoldDB" id="A0A1Y6D4P2"/>
<dbReference type="STRING" id="1760988.SAMN02949497_4756"/>
<dbReference type="EMBL" id="FXAM01000007">
    <property type="protein sequence ID" value="SMF97918.1"/>
    <property type="molecule type" value="Genomic_DNA"/>
</dbReference>
<gene>
    <name evidence="1" type="ORF">SAMN02949497_4756</name>
    <name evidence="2" type="ORF">SAMN02949497_4776</name>
</gene>